<accession>A0AC34FS48</accession>
<dbReference type="WBParaSite" id="ES5_v2.g19982.t1">
    <property type="protein sequence ID" value="ES5_v2.g19982.t1"/>
    <property type="gene ID" value="ES5_v2.g19982"/>
</dbReference>
<evidence type="ECO:0000313" key="2">
    <source>
        <dbReference type="WBParaSite" id="ES5_v2.g19982.t1"/>
    </source>
</evidence>
<protein>
    <submittedName>
        <fullName evidence="2">PDZ domain-containing protein</fullName>
    </submittedName>
</protein>
<evidence type="ECO:0000313" key="1">
    <source>
        <dbReference type="Proteomes" id="UP000887579"/>
    </source>
</evidence>
<proteinExistence type="predicted"/>
<dbReference type="Proteomes" id="UP000887579">
    <property type="component" value="Unplaced"/>
</dbReference>
<name>A0AC34FS48_9BILA</name>
<organism evidence="1 2">
    <name type="scientific">Panagrolaimus sp. ES5</name>
    <dbReference type="NCBI Taxonomy" id="591445"/>
    <lineage>
        <taxon>Eukaryota</taxon>
        <taxon>Metazoa</taxon>
        <taxon>Ecdysozoa</taxon>
        <taxon>Nematoda</taxon>
        <taxon>Chromadorea</taxon>
        <taxon>Rhabditida</taxon>
        <taxon>Tylenchina</taxon>
        <taxon>Panagrolaimomorpha</taxon>
        <taxon>Panagrolaimoidea</taxon>
        <taxon>Panagrolaimidae</taxon>
        <taxon>Panagrolaimus</taxon>
    </lineage>
</organism>
<sequence>MDNLKTSLHDFISRNLLSFLKTAEFQVLPRSIVFDVVQSNQDTVIQEDLFEAVYKWAEQQGIDKQNSDATLNLNDAIKEEFAEVLPLIKFQIMKNEFLIKFVVVDQNGKMAKGFLNCADNDKAYNIVQSKRDETGSCWKVEQSFPSRVYSLVPRPLDRIDHNDNLLAELIAEDGFQHEKYALILYDVLDFFLFTSFKLSFCFECNIFCFIRLTWGGSIFFRALFYPICRGPNFLSSSCEKKEEERKMAEASGKELVIEIQMEEGEPLGATPNDKMFIVKVQAGTLSEGKLKIGDQIVKVNNTTIRDTNHFFQLLRFAPPVARLQVIRDEKRAEELEAKVHIPAERSKYIQRRDGFVYNMVKIEWKPGGPKLGLGIKHYQNRVLVSRCDAGSLAAQQLAIGDHIIDIDGKPVTDKDVARDFLLKSLQAQGFVTCVVERPESYEAKHWTQQALAANAQQPPSVAMNSDVRDIAARERSKMKERNAQVSWVVHKKLVVFKLVIKYVNMLSHLIMKAKICVLFENNQLQKEASCIFRTHVKYQISKNIGFLKEMIQFWHLFFIFL</sequence>
<reference evidence="2" key="1">
    <citation type="submission" date="2022-11" db="UniProtKB">
        <authorList>
            <consortium name="WormBaseParasite"/>
        </authorList>
    </citation>
    <scope>IDENTIFICATION</scope>
</reference>